<keyword evidence="2" id="KW-1185">Reference proteome</keyword>
<gene>
    <name evidence="1" type="ORF">OEZ85_014370</name>
</gene>
<dbReference type="Proteomes" id="UP001244341">
    <property type="component" value="Chromosome 8b"/>
</dbReference>
<dbReference type="EMBL" id="CP126215">
    <property type="protein sequence ID" value="WIA17541.1"/>
    <property type="molecule type" value="Genomic_DNA"/>
</dbReference>
<organism evidence="1 2">
    <name type="scientific">Tetradesmus obliquus</name>
    <name type="common">Green alga</name>
    <name type="synonym">Acutodesmus obliquus</name>
    <dbReference type="NCBI Taxonomy" id="3088"/>
    <lineage>
        <taxon>Eukaryota</taxon>
        <taxon>Viridiplantae</taxon>
        <taxon>Chlorophyta</taxon>
        <taxon>core chlorophytes</taxon>
        <taxon>Chlorophyceae</taxon>
        <taxon>CS clade</taxon>
        <taxon>Sphaeropleales</taxon>
        <taxon>Scenedesmaceae</taxon>
        <taxon>Tetradesmus</taxon>
    </lineage>
</organism>
<accession>A0ABY8UAR7</accession>
<evidence type="ECO:0000313" key="1">
    <source>
        <dbReference type="EMBL" id="WIA17541.1"/>
    </source>
</evidence>
<sequence length="195" mass="20764">MLATEVQGVCLRCQIGEYCPAGSQEESYPSLHNCSEASAAAGSSSSSRATAAYLGMVPGFGDCKGYKPCPEGALCQNPGELAACQPGKWCAQGSFRSEACNITNLLSWNTFRLVRPDPLLLLQSLAMSGQPLDGNTCPANSTTPLQGCAAGYYCESPGRRQLCPENHYCPRLCRRLLLRDTRQAAAVPGEPLLPQ</sequence>
<evidence type="ECO:0000313" key="2">
    <source>
        <dbReference type="Proteomes" id="UP001244341"/>
    </source>
</evidence>
<name>A0ABY8UAR7_TETOB</name>
<reference evidence="1 2" key="1">
    <citation type="submission" date="2023-05" db="EMBL/GenBank/DDBJ databases">
        <title>A 100% complete, gapless, phased diploid assembly of the Scenedesmus obliquus UTEX 3031 genome.</title>
        <authorList>
            <person name="Biondi T.C."/>
            <person name="Hanschen E.R."/>
            <person name="Kwon T."/>
            <person name="Eng W."/>
            <person name="Kruse C.P.S."/>
            <person name="Koehler S.I."/>
            <person name="Kunde Y."/>
            <person name="Gleasner C.D."/>
            <person name="You Mak K.T."/>
            <person name="Polle J."/>
            <person name="Hovde B.T."/>
            <person name="Starkenburg S.R."/>
        </authorList>
    </citation>
    <scope>NUCLEOTIDE SEQUENCE [LARGE SCALE GENOMIC DNA]</scope>
    <source>
        <strain evidence="1 2">DOE0152z</strain>
    </source>
</reference>
<protein>
    <recommendedName>
        <fullName evidence="3">Dickkopf N-terminal cysteine-rich domain-containing protein</fullName>
    </recommendedName>
</protein>
<proteinExistence type="predicted"/>
<evidence type="ECO:0008006" key="3">
    <source>
        <dbReference type="Google" id="ProtNLM"/>
    </source>
</evidence>